<proteinExistence type="predicted"/>
<dbReference type="OrthoDB" id="9801263at2"/>
<dbReference type="PANTHER" id="PTHR30547:SF0">
    <property type="entry name" value="BLR8175 PROTEIN"/>
    <property type="match status" value="1"/>
</dbReference>
<keyword evidence="5" id="KW-1185">Reference proteome</keyword>
<evidence type="ECO:0000313" key="5">
    <source>
        <dbReference type="Proteomes" id="UP000244173"/>
    </source>
</evidence>
<dbReference type="STRING" id="1122240.GCA_000620105_00749"/>
<organism evidence="4 5">
    <name type="scientific">Microvirgula aerodenitrificans</name>
    <dbReference type="NCBI Taxonomy" id="57480"/>
    <lineage>
        <taxon>Bacteria</taxon>
        <taxon>Pseudomonadati</taxon>
        <taxon>Pseudomonadota</taxon>
        <taxon>Betaproteobacteria</taxon>
        <taxon>Neisseriales</taxon>
        <taxon>Aquaspirillaceae</taxon>
        <taxon>Microvirgula</taxon>
    </lineage>
</organism>
<evidence type="ECO:0000256" key="1">
    <source>
        <dbReference type="SAM" id="MobiDB-lite"/>
    </source>
</evidence>
<evidence type="ECO:0000259" key="3">
    <source>
        <dbReference type="Pfam" id="PF17761"/>
    </source>
</evidence>
<name>A0A2U3TH62_9NEIS</name>
<dbReference type="AlphaFoldDB" id="A0A2U3TH62"/>
<gene>
    <name evidence="4" type="ORF">DAI18_00770</name>
</gene>
<dbReference type="RefSeq" id="WP_107888539.1">
    <property type="nucleotide sequence ID" value="NZ_CP028519.1"/>
</dbReference>
<dbReference type="Pfam" id="PF06250">
    <property type="entry name" value="YhcG_C"/>
    <property type="match status" value="1"/>
</dbReference>
<dbReference type="Gene3D" id="3.40.1350.10">
    <property type="match status" value="1"/>
</dbReference>
<sequence length="394" mass="44215">MARRRTGLNASFITGADEHGPGAHSPDYADWLTSLKSRIRAARSRAALTVNAGLIRLYHQIGRDILDRQTRHGWGAKVIERVARDLKDAFPDMKGFSGSNIKYMRYFAEHCPGVQFGQQPADQLPWFHIVTLLTKLQPANREWYAMQAVSGGWSRLTLEQNIRNRLHERQGSAVSNFALRLPPHDSALVHEALKDPYLFDFLGLADDAQERDIEDALVRHITRFLLELGAGFAFVGRQFRLDVGGDEFFIDLLFYHTRLKCYVVVELKAGAFRPEHVGKLNFYLSVIDDQVRAEDDKPTIGLLLCRQQNRLVAQYAVNGIDKPIGVAEYQLLQDLPDTLARSLPSIEEIEAELAGEMRQTEAPSRGIGDNADRPGDESLAGDCTIPPRKTGETP</sequence>
<dbReference type="InterPro" id="IPR011856">
    <property type="entry name" value="tRNA_endonuc-like_dom_sf"/>
</dbReference>
<dbReference type="Pfam" id="PF17761">
    <property type="entry name" value="DUF1016_N"/>
    <property type="match status" value="1"/>
</dbReference>
<dbReference type="InterPro" id="IPR009362">
    <property type="entry name" value="YhcG_C"/>
</dbReference>
<dbReference type="EMBL" id="CP028519">
    <property type="protein sequence ID" value="AVY92742.1"/>
    <property type="molecule type" value="Genomic_DNA"/>
</dbReference>
<protein>
    <submittedName>
        <fullName evidence="4">DUF1016 domain-containing protein</fullName>
    </submittedName>
</protein>
<dbReference type="InterPro" id="IPR053148">
    <property type="entry name" value="PD-DEXK-like_domain"/>
</dbReference>
<feature type="domain" description="YhcG N-terminal" evidence="3">
    <location>
        <begin position="35"/>
        <end position="169"/>
    </location>
</feature>
<dbReference type="InterPro" id="IPR041527">
    <property type="entry name" value="YhcG_N"/>
</dbReference>
<dbReference type="GO" id="GO:0003676">
    <property type="term" value="F:nucleic acid binding"/>
    <property type="evidence" value="ECO:0007669"/>
    <property type="project" value="InterPro"/>
</dbReference>
<dbReference type="KEGG" id="maer:DAI18_00770"/>
<reference evidence="4 5" key="1">
    <citation type="submission" date="2018-04" db="EMBL/GenBank/DDBJ databases">
        <title>Denitrifier Microvirgula.</title>
        <authorList>
            <person name="Anderson E."/>
            <person name="Jang J."/>
            <person name="Ishii S."/>
        </authorList>
    </citation>
    <scope>NUCLEOTIDE SEQUENCE [LARGE SCALE GENOMIC DNA]</scope>
    <source>
        <strain evidence="4 5">BE2.4</strain>
    </source>
</reference>
<dbReference type="Proteomes" id="UP000244173">
    <property type="component" value="Chromosome"/>
</dbReference>
<accession>A0A2U3TH62</accession>
<evidence type="ECO:0000313" key="4">
    <source>
        <dbReference type="EMBL" id="AVY92742.1"/>
    </source>
</evidence>
<feature type="region of interest" description="Disordered" evidence="1">
    <location>
        <begin position="354"/>
        <end position="394"/>
    </location>
</feature>
<feature type="domain" description="YhcG PDDEXK nuclease" evidence="2">
    <location>
        <begin position="191"/>
        <end position="344"/>
    </location>
</feature>
<dbReference type="PANTHER" id="PTHR30547">
    <property type="entry name" value="UNCHARACTERIZED PROTEIN YHCG-RELATED"/>
    <property type="match status" value="1"/>
</dbReference>
<evidence type="ECO:0000259" key="2">
    <source>
        <dbReference type="Pfam" id="PF06250"/>
    </source>
</evidence>